<organism evidence="1 2">
    <name type="scientific">Smallanthus sonchifolius</name>
    <dbReference type="NCBI Taxonomy" id="185202"/>
    <lineage>
        <taxon>Eukaryota</taxon>
        <taxon>Viridiplantae</taxon>
        <taxon>Streptophyta</taxon>
        <taxon>Embryophyta</taxon>
        <taxon>Tracheophyta</taxon>
        <taxon>Spermatophyta</taxon>
        <taxon>Magnoliopsida</taxon>
        <taxon>eudicotyledons</taxon>
        <taxon>Gunneridae</taxon>
        <taxon>Pentapetalae</taxon>
        <taxon>asterids</taxon>
        <taxon>campanulids</taxon>
        <taxon>Asterales</taxon>
        <taxon>Asteraceae</taxon>
        <taxon>Asteroideae</taxon>
        <taxon>Heliantheae alliance</taxon>
        <taxon>Millerieae</taxon>
        <taxon>Smallanthus</taxon>
    </lineage>
</organism>
<keyword evidence="2" id="KW-1185">Reference proteome</keyword>
<name>A0ACB9IEJ2_9ASTR</name>
<reference evidence="2" key="1">
    <citation type="journal article" date="2022" name="Mol. Ecol. Resour.">
        <title>The genomes of chicory, endive, great burdock and yacon provide insights into Asteraceae palaeo-polyploidization history and plant inulin production.</title>
        <authorList>
            <person name="Fan W."/>
            <person name="Wang S."/>
            <person name="Wang H."/>
            <person name="Wang A."/>
            <person name="Jiang F."/>
            <person name="Liu H."/>
            <person name="Zhao H."/>
            <person name="Xu D."/>
            <person name="Zhang Y."/>
        </authorList>
    </citation>
    <scope>NUCLEOTIDE SEQUENCE [LARGE SCALE GENOMIC DNA]</scope>
    <source>
        <strain evidence="2">cv. Yunnan</strain>
    </source>
</reference>
<dbReference type="Proteomes" id="UP001056120">
    <property type="component" value="Linkage Group LG08"/>
</dbReference>
<accession>A0ACB9IEJ2</accession>
<dbReference type="EMBL" id="CM042025">
    <property type="protein sequence ID" value="KAI3806679.1"/>
    <property type="molecule type" value="Genomic_DNA"/>
</dbReference>
<comment type="caution">
    <text evidence="1">The sequence shown here is derived from an EMBL/GenBank/DDBJ whole genome shotgun (WGS) entry which is preliminary data.</text>
</comment>
<evidence type="ECO:0000313" key="2">
    <source>
        <dbReference type="Proteomes" id="UP001056120"/>
    </source>
</evidence>
<reference evidence="1 2" key="2">
    <citation type="journal article" date="2022" name="Mol. Ecol. Resour.">
        <title>The genomes of chicory, endive, great burdock and yacon provide insights into Asteraceae paleo-polyploidization history and plant inulin production.</title>
        <authorList>
            <person name="Fan W."/>
            <person name="Wang S."/>
            <person name="Wang H."/>
            <person name="Wang A."/>
            <person name="Jiang F."/>
            <person name="Liu H."/>
            <person name="Zhao H."/>
            <person name="Xu D."/>
            <person name="Zhang Y."/>
        </authorList>
    </citation>
    <scope>NUCLEOTIDE SEQUENCE [LARGE SCALE GENOMIC DNA]</scope>
    <source>
        <strain evidence="2">cv. Yunnan</strain>
        <tissue evidence="1">Leaves</tissue>
    </source>
</reference>
<sequence>MLTLAYNFTITSSEEVVVPDDIPTIRTQVYKKHVLILEEAIRNHLHFGDSSDDPSVIDDEDVIATFRRFTELYENMIGFFDGESPLKSSSNDDDDDDEDNENNDNNDDAPNVLTQTTEKKKLKQKNFNLSHAKPSMVKGFKRLQEEVPEVPVVEIVVVDDKGKAVMTNEDIQKFIPEIHIETGDVEINKELEAETEKERAEEIELKKKVMENIRTTYTRKSKKAKVVHEPELEIVKTPEKESPEKPKDPVITFSRNKYIPK</sequence>
<evidence type="ECO:0000313" key="1">
    <source>
        <dbReference type="EMBL" id="KAI3806679.1"/>
    </source>
</evidence>
<proteinExistence type="predicted"/>
<gene>
    <name evidence="1" type="ORF">L1987_22593</name>
</gene>
<protein>
    <submittedName>
        <fullName evidence="1">Uncharacterized protein</fullName>
    </submittedName>
</protein>